<keyword evidence="1 4" id="KW-0853">WD repeat</keyword>
<sequence length="194" mass="21206">MVSGSSDRRACVWDIWIGEGGQVRAEVRAVLKGHLDGVLDLRVDDQWVVSCSKDTKIRVWNRETLELHRTLSGHEGPVNAIGLQNGLIVSASGDTKMMLWDIERGTCLRTFDGHDRGLACIEFKDNYIVSGSSDCKIKDASSARAMTRQSRYGTFGRGVWCSSSDGTISAISLTSSLMIIESLGLSHLMSLPCP</sequence>
<dbReference type="PROSITE" id="PS00678">
    <property type="entry name" value="WD_REPEATS_1"/>
    <property type="match status" value="2"/>
</dbReference>
<evidence type="ECO:0000313" key="5">
    <source>
        <dbReference type="EMBL" id="KAI0299435.1"/>
    </source>
</evidence>
<dbReference type="AlphaFoldDB" id="A0AAD4QK85"/>
<dbReference type="Pfam" id="PF00400">
    <property type="entry name" value="WD40"/>
    <property type="match status" value="3"/>
</dbReference>
<feature type="repeat" description="WD" evidence="4">
    <location>
        <begin position="1"/>
        <end position="15"/>
    </location>
</feature>
<keyword evidence="2" id="KW-0677">Repeat</keyword>
<dbReference type="InterPro" id="IPR015943">
    <property type="entry name" value="WD40/YVTN_repeat-like_dom_sf"/>
</dbReference>
<dbReference type="SMART" id="SM00320">
    <property type="entry name" value="WD40"/>
    <property type="match status" value="3"/>
</dbReference>
<dbReference type="SUPFAM" id="SSF50978">
    <property type="entry name" value="WD40 repeat-like"/>
    <property type="match status" value="1"/>
</dbReference>
<dbReference type="Gene3D" id="2.130.10.10">
    <property type="entry name" value="YVTN repeat-like/Quinoprotein amine dehydrogenase"/>
    <property type="match status" value="1"/>
</dbReference>
<dbReference type="PANTHER" id="PTHR19872">
    <property type="entry name" value="UBIQUITIN LIGASE SPECIFICITY FACTOR/HREP PROTEIN"/>
    <property type="match status" value="1"/>
</dbReference>
<evidence type="ECO:0000256" key="4">
    <source>
        <dbReference type="PROSITE-ProRule" id="PRU00221"/>
    </source>
</evidence>
<proteinExistence type="predicted"/>
<dbReference type="PANTHER" id="PTHR19872:SF9">
    <property type="entry name" value="UBIQUITIN-BINDING SDF UBIQUITIN LIGASE COMPLEX SUBUNIT"/>
    <property type="match status" value="1"/>
</dbReference>
<dbReference type="InterPro" id="IPR036322">
    <property type="entry name" value="WD40_repeat_dom_sf"/>
</dbReference>
<evidence type="ECO:0000256" key="3">
    <source>
        <dbReference type="ARBA" id="ARBA00022786"/>
    </source>
</evidence>
<dbReference type="PRINTS" id="PR00320">
    <property type="entry name" value="GPROTEINBRPT"/>
</dbReference>
<evidence type="ECO:0000256" key="1">
    <source>
        <dbReference type="ARBA" id="ARBA00022574"/>
    </source>
</evidence>
<gene>
    <name evidence="5" type="ORF">B0F90DRAFT_620508</name>
</gene>
<dbReference type="InterPro" id="IPR019775">
    <property type="entry name" value="WD40_repeat_CS"/>
</dbReference>
<dbReference type="PROSITE" id="PS50294">
    <property type="entry name" value="WD_REPEATS_REGION"/>
    <property type="match status" value="1"/>
</dbReference>
<evidence type="ECO:0000256" key="2">
    <source>
        <dbReference type="ARBA" id="ARBA00022737"/>
    </source>
</evidence>
<comment type="caution">
    <text evidence="5">The sequence shown here is derived from an EMBL/GenBank/DDBJ whole genome shotgun (WGS) entry which is preliminary data.</text>
</comment>
<keyword evidence="6" id="KW-1185">Reference proteome</keyword>
<feature type="repeat" description="WD" evidence="4">
    <location>
        <begin position="71"/>
        <end position="110"/>
    </location>
</feature>
<keyword evidence="3" id="KW-0833">Ubl conjugation pathway</keyword>
<dbReference type="InterPro" id="IPR020472">
    <property type="entry name" value="WD40_PAC1"/>
</dbReference>
<dbReference type="Proteomes" id="UP001203297">
    <property type="component" value="Unassembled WGS sequence"/>
</dbReference>
<reference evidence="5" key="1">
    <citation type="journal article" date="2022" name="New Phytol.">
        <title>Evolutionary transition to the ectomycorrhizal habit in the genomes of a hyperdiverse lineage of mushroom-forming fungi.</title>
        <authorList>
            <person name="Looney B."/>
            <person name="Miyauchi S."/>
            <person name="Morin E."/>
            <person name="Drula E."/>
            <person name="Courty P.E."/>
            <person name="Kohler A."/>
            <person name="Kuo A."/>
            <person name="LaButti K."/>
            <person name="Pangilinan J."/>
            <person name="Lipzen A."/>
            <person name="Riley R."/>
            <person name="Andreopoulos W."/>
            <person name="He G."/>
            <person name="Johnson J."/>
            <person name="Nolan M."/>
            <person name="Tritt A."/>
            <person name="Barry K.W."/>
            <person name="Grigoriev I.V."/>
            <person name="Nagy L.G."/>
            <person name="Hibbett D."/>
            <person name="Henrissat B."/>
            <person name="Matheny P.B."/>
            <person name="Labbe J."/>
            <person name="Martin F.M."/>
        </authorList>
    </citation>
    <scope>NUCLEOTIDE SEQUENCE</scope>
    <source>
        <strain evidence="5">BPL690</strain>
    </source>
</reference>
<dbReference type="PROSITE" id="PS50082">
    <property type="entry name" value="WD_REPEATS_2"/>
    <property type="match status" value="3"/>
</dbReference>
<dbReference type="EMBL" id="WTXG01000023">
    <property type="protein sequence ID" value="KAI0299435.1"/>
    <property type="molecule type" value="Genomic_DNA"/>
</dbReference>
<accession>A0AAD4QK85</accession>
<feature type="repeat" description="WD" evidence="4">
    <location>
        <begin position="31"/>
        <end position="70"/>
    </location>
</feature>
<dbReference type="InterPro" id="IPR051075">
    <property type="entry name" value="SCF_subunit_WD-repeat"/>
</dbReference>
<evidence type="ECO:0000313" key="6">
    <source>
        <dbReference type="Proteomes" id="UP001203297"/>
    </source>
</evidence>
<protein>
    <submittedName>
        <fullName evidence="5">WD40-repeat-containing domain protein</fullName>
    </submittedName>
</protein>
<name>A0AAD4QK85_9AGAM</name>
<organism evidence="5 6">
    <name type="scientific">Multifurca ochricompacta</name>
    <dbReference type="NCBI Taxonomy" id="376703"/>
    <lineage>
        <taxon>Eukaryota</taxon>
        <taxon>Fungi</taxon>
        <taxon>Dikarya</taxon>
        <taxon>Basidiomycota</taxon>
        <taxon>Agaricomycotina</taxon>
        <taxon>Agaricomycetes</taxon>
        <taxon>Russulales</taxon>
        <taxon>Russulaceae</taxon>
        <taxon>Multifurca</taxon>
    </lineage>
</organism>
<dbReference type="InterPro" id="IPR001680">
    <property type="entry name" value="WD40_rpt"/>
</dbReference>